<keyword evidence="2" id="KW-1185">Reference proteome</keyword>
<dbReference type="OrthoDB" id="303576at2759"/>
<dbReference type="Proteomes" id="UP000000600">
    <property type="component" value="Unassembled WGS sequence"/>
</dbReference>
<dbReference type="InParanoid" id="A0CFP0"/>
<evidence type="ECO:0000313" key="2">
    <source>
        <dbReference type="Proteomes" id="UP000000600"/>
    </source>
</evidence>
<sequence length="232" mass="27331">MSKQEGVYEQQKQVRKYQKINKEERRVVLELLIKDKLSLQEVSNLQKISTSPPNIYDILNIIQYRQQINQNQNTVQFAQFKKHTKKMVKKLKVQNILKISIVNPFTFQLSHPIVSSEVSQIYMDKQPTDEDQVMLAKEQHCLLQSQCQKLYLILTQQFQKAVENSNPLYKTTLQNLLQASQLVIRQLLEVKQQINVKQEHEPPSPNQTQYPFPIQHNLFQSQFGFVLPRINT</sequence>
<dbReference type="EMBL" id="CT868070">
    <property type="protein sequence ID" value="CAK69607.1"/>
    <property type="molecule type" value="Genomic_DNA"/>
</dbReference>
<protein>
    <submittedName>
        <fullName evidence="1">Uncharacterized protein</fullName>
    </submittedName>
</protein>
<dbReference type="AlphaFoldDB" id="A0CFP0"/>
<organism evidence="1 2">
    <name type="scientific">Paramecium tetraurelia</name>
    <dbReference type="NCBI Taxonomy" id="5888"/>
    <lineage>
        <taxon>Eukaryota</taxon>
        <taxon>Sar</taxon>
        <taxon>Alveolata</taxon>
        <taxon>Ciliophora</taxon>
        <taxon>Intramacronucleata</taxon>
        <taxon>Oligohymenophorea</taxon>
        <taxon>Peniculida</taxon>
        <taxon>Parameciidae</taxon>
        <taxon>Paramecium</taxon>
    </lineage>
</organism>
<dbReference type="KEGG" id="ptm:GSPATT00038047001"/>
<evidence type="ECO:0000313" key="1">
    <source>
        <dbReference type="EMBL" id="CAK69607.1"/>
    </source>
</evidence>
<name>A0CFP0_PARTE</name>
<reference evidence="1 2" key="1">
    <citation type="journal article" date="2006" name="Nature">
        <title>Global trends of whole-genome duplications revealed by the ciliate Paramecium tetraurelia.</title>
        <authorList>
            <consortium name="Genoscope"/>
            <person name="Aury J.-M."/>
            <person name="Jaillon O."/>
            <person name="Duret L."/>
            <person name="Noel B."/>
            <person name="Jubin C."/>
            <person name="Porcel B.M."/>
            <person name="Segurens B."/>
            <person name="Daubin V."/>
            <person name="Anthouard V."/>
            <person name="Aiach N."/>
            <person name="Arnaiz O."/>
            <person name="Billaut A."/>
            <person name="Beisson J."/>
            <person name="Blanc I."/>
            <person name="Bouhouche K."/>
            <person name="Camara F."/>
            <person name="Duharcourt S."/>
            <person name="Guigo R."/>
            <person name="Gogendeau D."/>
            <person name="Katinka M."/>
            <person name="Keller A.-M."/>
            <person name="Kissmehl R."/>
            <person name="Klotz C."/>
            <person name="Koll F."/>
            <person name="Le Moue A."/>
            <person name="Lepere C."/>
            <person name="Malinsky S."/>
            <person name="Nowacki M."/>
            <person name="Nowak J.K."/>
            <person name="Plattner H."/>
            <person name="Poulain J."/>
            <person name="Ruiz F."/>
            <person name="Serrano V."/>
            <person name="Zagulski M."/>
            <person name="Dessen P."/>
            <person name="Betermier M."/>
            <person name="Weissenbach J."/>
            <person name="Scarpelli C."/>
            <person name="Schachter V."/>
            <person name="Sperling L."/>
            <person name="Meyer E."/>
            <person name="Cohen J."/>
            <person name="Wincker P."/>
        </authorList>
    </citation>
    <scope>NUCLEOTIDE SEQUENCE [LARGE SCALE GENOMIC DNA]</scope>
    <source>
        <strain evidence="1 2">Stock d4-2</strain>
    </source>
</reference>
<dbReference type="GeneID" id="5022789"/>
<accession>A0CFP0</accession>
<proteinExistence type="predicted"/>
<gene>
    <name evidence="1" type="ORF">GSPATT00038047001</name>
</gene>
<dbReference type="HOGENOM" id="CLU_102748_0_0_1"/>
<dbReference type="RefSeq" id="XP_001437004.1">
    <property type="nucleotide sequence ID" value="XM_001436967.2"/>
</dbReference>